<keyword evidence="2" id="KW-1133">Transmembrane helix</keyword>
<feature type="compositionally biased region" description="Basic and acidic residues" evidence="1">
    <location>
        <begin position="136"/>
        <end position="154"/>
    </location>
</feature>
<dbReference type="PANTHER" id="PTHR43606:SF2">
    <property type="entry name" value="ALKALINE PHOSPHATASE FAMILY PROTEIN (AFU_ORTHOLOGUE AFUA_5G03860)"/>
    <property type="match status" value="1"/>
</dbReference>
<dbReference type="Pfam" id="PF09423">
    <property type="entry name" value="PhoD"/>
    <property type="match status" value="1"/>
</dbReference>
<reference evidence="4" key="1">
    <citation type="submission" date="2020-05" db="EMBL/GenBank/DDBJ databases">
        <title>Phylogenomic resolution of chytrid fungi.</title>
        <authorList>
            <person name="Stajich J.E."/>
            <person name="Amses K."/>
            <person name="Simmons R."/>
            <person name="Seto K."/>
            <person name="Myers J."/>
            <person name="Bonds A."/>
            <person name="Quandt C.A."/>
            <person name="Barry K."/>
            <person name="Liu P."/>
            <person name="Grigoriev I."/>
            <person name="Longcore J.E."/>
            <person name="James T.Y."/>
        </authorList>
    </citation>
    <scope>NUCLEOTIDE SEQUENCE</scope>
    <source>
        <strain evidence="4">JEL0318</strain>
    </source>
</reference>
<evidence type="ECO:0000313" key="5">
    <source>
        <dbReference type="Proteomes" id="UP001212841"/>
    </source>
</evidence>
<keyword evidence="2" id="KW-0812">Transmembrane</keyword>
<evidence type="ECO:0000256" key="2">
    <source>
        <dbReference type="SAM" id="Phobius"/>
    </source>
</evidence>
<dbReference type="InterPro" id="IPR038607">
    <property type="entry name" value="PhoD-like_sf"/>
</dbReference>
<dbReference type="InterPro" id="IPR052900">
    <property type="entry name" value="Phospholipid_Metab_Enz"/>
</dbReference>
<dbReference type="SUPFAM" id="SSF56300">
    <property type="entry name" value="Metallo-dependent phosphatases"/>
    <property type="match status" value="1"/>
</dbReference>
<sequence length="537" mass="61890">MAVVLLSVLSWIYALFAALQLILCPVFLFVIAGRPAFRLIIAIFILQLIVLPFLLYIWWKNDKGDYIPFRARARAARRRNSSDVTREPSQEEEERRPLLGVNDGESNGESHGEPSGERTTGVRRRPTSGSLSGQARSERESAGVEEKGGRDGARRVIEEQSEKVTLIRFLLDRPLRTILISLTTLTNIVLFIIVMDYVYRPFLFHKNRDLTISRVGSITPDSVRMFIRAPPPHTHVRFEYFSEVNGKWLPGPEVNVTEENDYTASVKAQGLEADKMYRYRWVGVESEKSVFGKEEEEQFSFRTAPVEGKPTKFTFVFTSCVKPNFPYGVKDVRGFREIQKQENLAFVLFLGDLIYADSPTVYGTDVETYRWHYRWLYSMADFRNLFRKTPLFSIYDDHEVLNNWQYHERDPFPAAFRAFNDYAGLTNPHDDANQTAVFEFGFGDSAFFVMDTREFRDKETKTMLGAGQKERLKQWLIRGGVVAFRSVLHMVVTQCFAVNSTSTFKFLVTSVPFTQNWQWDQFDTWGGYMAVGGFLIS</sequence>
<proteinExistence type="predicted"/>
<dbReference type="Gene3D" id="3.60.21.70">
    <property type="entry name" value="PhoD-like phosphatase"/>
    <property type="match status" value="1"/>
</dbReference>
<keyword evidence="2" id="KW-0472">Membrane</keyword>
<organism evidence="4 5">
    <name type="scientific">Rhizophlyctis rosea</name>
    <dbReference type="NCBI Taxonomy" id="64517"/>
    <lineage>
        <taxon>Eukaryota</taxon>
        <taxon>Fungi</taxon>
        <taxon>Fungi incertae sedis</taxon>
        <taxon>Chytridiomycota</taxon>
        <taxon>Chytridiomycota incertae sedis</taxon>
        <taxon>Chytridiomycetes</taxon>
        <taxon>Rhizophlyctidales</taxon>
        <taxon>Rhizophlyctidaceae</taxon>
        <taxon>Rhizophlyctis</taxon>
    </lineage>
</organism>
<dbReference type="InterPro" id="IPR029052">
    <property type="entry name" value="Metallo-depent_PP-like"/>
</dbReference>
<comment type="caution">
    <text evidence="4">The sequence shown here is derived from an EMBL/GenBank/DDBJ whole genome shotgun (WGS) entry which is preliminary data.</text>
</comment>
<dbReference type="Proteomes" id="UP001212841">
    <property type="component" value="Unassembled WGS sequence"/>
</dbReference>
<dbReference type="InterPro" id="IPR018946">
    <property type="entry name" value="PhoD-like_MPP"/>
</dbReference>
<evidence type="ECO:0000313" key="4">
    <source>
        <dbReference type="EMBL" id="KAJ3050830.1"/>
    </source>
</evidence>
<feature type="domain" description="PhoD-like phosphatase metallophosphatase" evidence="3">
    <location>
        <begin position="315"/>
        <end position="479"/>
    </location>
</feature>
<accession>A0AAD5SC48</accession>
<gene>
    <name evidence="4" type="ORF">HK097_008178</name>
</gene>
<name>A0AAD5SC48_9FUNG</name>
<feature type="transmembrane region" description="Helical" evidence="2">
    <location>
        <begin position="39"/>
        <end position="59"/>
    </location>
</feature>
<evidence type="ECO:0000259" key="3">
    <source>
        <dbReference type="Pfam" id="PF09423"/>
    </source>
</evidence>
<feature type="transmembrane region" description="Helical" evidence="2">
    <location>
        <begin position="12"/>
        <end position="32"/>
    </location>
</feature>
<dbReference type="EMBL" id="JADGJD010000467">
    <property type="protein sequence ID" value="KAJ3050830.1"/>
    <property type="molecule type" value="Genomic_DNA"/>
</dbReference>
<keyword evidence="5" id="KW-1185">Reference proteome</keyword>
<feature type="compositionally biased region" description="Basic and acidic residues" evidence="1">
    <location>
        <begin position="80"/>
        <end position="97"/>
    </location>
</feature>
<feature type="region of interest" description="Disordered" evidence="1">
    <location>
        <begin position="78"/>
        <end position="154"/>
    </location>
</feature>
<feature type="transmembrane region" description="Helical" evidence="2">
    <location>
        <begin position="178"/>
        <end position="199"/>
    </location>
</feature>
<evidence type="ECO:0000256" key="1">
    <source>
        <dbReference type="SAM" id="MobiDB-lite"/>
    </source>
</evidence>
<dbReference type="PANTHER" id="PTHR43606">
    <property type="entry name" value="PHOSPHATASE, PUTATIVE (AFU_ORTHOLOGUE AFUA_6G08710)-RELATED"/>
    <property type="match status" value="1"/>
</dbReference>
<dbReference type="AlphaFoldDB" id="A0AAD5SC48"/>
<protein>
    <recommendedName>
        <fullName evidence="3">PhoD-like phosphatase metallophosphatase domain-containing protein</fullName>
    </recommendedName>
</protein>